<proteinExistence type="predicted"/>
<gene>
    <name evidence="1" type="ORF">GCM10022388_21990</name>
</gene>
<evidence type="ECO:0000313" key="1">
    <source>
        <dbReference type="EMBL" id="GAA4055066.1"/>
    </source>
</evidence>
<sequence>MFEWLFALYAYTPKHDENEYDVHLDKPNTTFPFEKYVANVGNKNAELNRKLRYLVWL</sequence>
<dbReference type="Proteomes" id="UP001500426">
    <property type="component" value="Unassembled WGS sequence"/>
</dbReference>
<reference evidence="2" key="1">
    <citation type="journal article" date="2019" name="Int. J. Syst. Evol. Microbiol.">
        <title>The Global Catalogue of Microorganisms (GCM) 10K type strain sequencing project: providing services to taxonomists for standard genome sequencing and annotation.</title>
        <authorList>
            <consortium name="The Broad Institute Genomics Platform"/>
            <consortium name="The Broad Institute Genome Sequencing Center for Infectious Disease"/>
            <person name="Wu L."/>
            <person name="Ma J."/>
        </authorList>
    </citation>
    <scope>NUCLEOTIDE SEQUENCE [LARGE SCALE GENOMIC DNA]</scope>
    <source>
        <strain evidence="2">JCM 17068</strain>
    </source>
</reference>
<accession>A0ABP7UXI6</accession>
<comment type="caution">
    <text evidence="1">The sequence shown here is derived from an EMBL/GenBank/DDBJ whole genome shotgun (WGS) entry which is preliminary data.</text>
</comment>
<organism evidence="1 2">
    <name type="scientific">Flavobacterium chungnamense</name>
    <dbReference type="NCBI Taxonomy" id="706182"/>
    <lineage>
        <taxon>Bacteria</taxon>
        <taxon>Pseudomonadati</taxon>
        <taxon>Bacteroidota</taxon>
        <taxon>Flavobacteriia</taxon>
        <taxon>Flavobacteriales</taxon>
        <taxon>Flavobacteriaceae</taxon>
        <taxon>Flavobacterium</taxon>
    </lineage>
</organism>
<keyword evidence="2" id="KW-1185">Reference proteome</keyword>
<protein>
    <submittedName>
        <fullName evidence="1">Uncharacterized protein</fullName>
    </submittedName>
</protein>
<name>A0ABP7UXI6_9FLAO</name>
<dbReference type="EMBL" id="BAABCS010000020">
    <property type="protein sequence ID" value="GAA4055066.1"/>
    <property type="molecule type" value="Genomic_DNA"/>
</dbReference>
<evidence type="ECO:0000313" key="2">
    <source>
        <dbReference type="Proteomes" id="UP001500426"/>
    </source>
</evidence>